<feature type="chain" id="PRO_5023084388" description="Cytochrome c domain-containing protein" evidence="1">
    <location>
        <begin position="23"/>
        <end position="99"/>
    </location>
</feature>
<evidence type="ECO:0000313" key="3">
    <source>
        <dbReference type="Proteomes" id="UP000323671"/>
    </source>
</evidence>
<dbReference type="GO" id="GO:0009055">
    <property type="term" value="F:electron transfer activity"/>
    <property type="evidence" value="ECO:0007669"/>
    <property type="project" value="InterPro"/>
</dbReference>
<dbReference type="RefSeq" id="WP_149425112.1">
    <property type="nucleotide sequence ID" value="NZ_CP022579.1"/>
</dbReference>
<dbReference type="SUPFAM" id="SSF46626">
    <property type="entry name" value="Cytochrome c"/>
    <property type="match status" value="1"/>
</dbReference>
<organism evidence="2 3">
    <name type="scientific">Oryzomicrobium terrae</name>
    <dbReference type="NCBI Taxonomy" id="1735038"/>
    <lineage>
        <taxon>Bacteria</taxon>
        <taxon>Pseudomonadati</taxon>
        <taxon>Pseudomonadota</taxon>
        <taxon>Betaproteobacteria</taxon>
        <taxon>Rhodocyclales</taxon>
        <taxon>Rhodocyclaceae</taxon>
        <taxon>Oryzomicrobium</taxon>
    </lineage>
</organism>
<keyword evidence="1" id="KW-0732">Signal</keyword>
<keyword evidence="3" id="KW-1185">Reference proteome</keyword>
<sequence>MVRHLILVIPLAWLGLVAATSAQPQLDAGHGELLYATHCIACHNVQVHWRDQRRVVDQASLLAEVQRWQDNAHLEWSEDDVADVAHYLNLHHYHFPAAD</sequence>
<evidence type="ECO:0008006" key="4">
    <source>
        <dbReference type="Google" id="ProtNLM"/>
    </source>
</evidence>
<evidence type="ECO:0000256" key="1">
    <source>
        <dbReference type="SAM" id="SignalP"/>
    </source>
</evidence>
<accession>A0A5C1E6R4</accession>
<dbReference type="InterPro" id="IPR036909">
    <property type="entry name" value="Cyt_c-like_dom_sf"/>
</dbReference>
<evidence type="ECO:0000313" key="2">
    <source>
        <dbReference type="EMBL" id="QEL64616.1"/>
    </source>
</evidence>
<name>A0A5C1E6R4_9RHOO</name>
<gene>
    <name evidence="2" type="ORF">OTERR_11400</name>
</gene>
<dbReference type="EMBL" id="CP022579">
    <property type="protein sequence ID" value="QEL64616.1"/>
    <property type="molecule type" value="Genomic_DNA"/>
</dbReference>
<protein>
    <recommendedName>
        <fullName evidence="4">Cytochrome c domain-containing protein</fullName>
    </recommendedName>
</protein>
<feature type="signal peptide" evidence="1">
    <location>
        <begin position="1"/>
        <end position="22"/>
    </location>
</feature>
<dbReference type="AlphaFoldDB" id="A0A5C1E6R4"/>
<reference evidence="2 3" key="1">
    <citation type="submission" date="2017-07" db="EMBL/GenBank/DDBJ databases">
        <title>Complete genome sequence of Oryzomicrobium terrae TPP412.</title>
        <authorList>
            <person name="Chiu L.-W."/>
            <person name="Lo K.-J."/>
            <person name="Tsai Y.-M."/>
            <person name="Lin S.-S."/>
            <person name="Kuo C.-H."/>
            <person name="Liu C.-T."/>
        </authorList>
    </citation>
    <scope>NUCLEOTIDE SEQUENCE [LARGE SCALE GENOMIC DNA]</scope>
    <source>
        <strain evidence="2 3">TPP412</strain>
    </source>
</reference>
<dbReference type="KEGG" id="otr:OTERR_11400"/>
<proteinExistence type="predicted"/>
<dbReference type="GO" id="GO:0020037">
    <property type="term" value="F:heme binding"/>
    <property type="evidence" value="ECO:0007669"/>
    <property type="project" value="InterPro"/>
</dbReference>
<dbReference type="Proteomes" id="UP000323671">
    <property type="component" value="Chromosome"/>
</dbReference>